<evidence type="ECO:0000256" key="2">
    <source>
        <dbReference type="ARBA" id="ARBA00022679"/>
    </source>
</evidence>
<comment type="catalytic activity">
    <reaction evidence="6">
        <text>3'-dephospho-CoA + ATP = ADP + CoA + H(+)</text>
        <dbReference type="Rhea" id="RHEA:18245"/>
        <dbReference type="ChEBI" id="CHEBI:15378"/>
        <dbReference type="ChEBI" id="CHEBI:30616"/>
        <dbReference type="ChEBI" id="CHEBI:57287"/>
        <dbReference type="ChEBI" id="CHEBI:57328"/>
        <dbReference type="ChEBI" id="CHEBI:456216"/>
        <dbReference type="EC" id="2.7.1.24"/>
    </reaction>
</comment>
<dbReference type="InterPro" id="IPR027417">
    <property type="entry name" value="P-loop_NTPase"/>
</dbReference>
<evidence type="ECO:0000313" key="9">
    <source>
        <dbReference type="Proteomes" id="UP000028486"/>
    </source>
</evidence>
<organism evidence="8 9">
    <name type="scientific">Campylobacter iguaniorum</name>
    <dbReference type="NCBI Taxonomy" id="1244531"/>
    <lineage>
        <taxon>Bacteria</taxon>
        <taxon>Pseudomonadati</taxon>
        <taxon>Campylobacterota</taxon>
        <taxon>Epsilonproteobacteria</taxon>
        <taxon>Campylobacterales</taxon>
        <taxon>Campylobacteraceae</taxon>
        <taxon>Campylobacter</taxon>
    </lineage>
</organism>
<reference evidence="9" key="1">
    <citation type="journal article" date="2014" name="Genome Announc.">
        <title>Complete Genome Sequence of Campylobacter iguaniorum Strain 1485ET, Isolated from a Bearded Dragon (Pogona vitticeps).</title>
        <authorList>
            <person name="Gilbert M.J."/>
            <person name="Miller W.G."/>
            <person name="Yee E."/>
            <person name="Kik M."/>
            <person name="Wagenaar J.A."/>
            <person name="Duim B."/>
        </authorList>
    </citation>
    <scope>NUCLEOTIDE SEQUENCE [LARGE SCALE GENOMIC DNA]</scope>
    <source>
        <strain evidence="9">1485E</strain>
    </source>
</reference>
<evidence type="ECO:0000256" key="6">
    <source>
        <dbReference type="HAMAP-Rule" id="MF_00376"/>
    </source>
</evidence>
<gene>
    <name evidence="6 8" type="primary">coaE</name>
    <name evidence="8" type="ORF">CIG1485E_1650</name>
</gene>
<proteinExistence type="inferred from homology"/>
<dbReference type="Gene3D" id="3.40.50.300">
    <property type="entry name" value="P-loop containing nucleotide triphosphate hydrolases"/>
    <property type="match status" value="1"/>
</dbReference>
<dbReference type="KEGG" id="caj:CIG1485E_1650"/>
<keyword evidence="5 6" id="KW-0173">Coenzyme A biosynthesis</keyword>
<comment type="similarity">
    <text evidence="1 6">Belongs to the CoaE family.</text>
</comment>
<dbReference type="OrthoDB" id="9812943at2"/>
<dbReference type="SUPFAM" id="SSF52540">
    <property type="entry name" value="P-loop containing nucleoside triphosphate hydrolases"/>
    <property type="match status" value="1"/>
</dbReference>
<dbReference type="STRING" id="1244531.CIG2463D_1848"/>
<dbReference type="EMBL" id="CP009043">
    <property type="protein sequence ID" value="AII15464.1"/>
    <property type="molecule type" value="Genomic_DNA"/>
</dbReference>
<keyword evidence="6 8" id="KW-0418">Kinase</keyword>
<keyword evidence="3 6" id="KW-0547">Nucleotide-binding</keyword>
<comment type="subcellular location">
    <subcellularLocation>
        <location evidence="6">Cytoplasm</location>
    </subcellularLocation>
</comment>
<dbReference type="RefSeq" id="WP_038455354.1">
    <property type="nucleotide sequence ID" value="NZ_CP009043.1"/>
</dbReference>
<dbReference type="GO" id="GO:0015937">
    <property type="term" value="P:coenzyme A biosynthetic process"/>
    <property type="evidence" value="ECO:0007669"/>
    <property type="project" value="UniProtKB-UniRule"/>
</dbReference>
<dbReference type="NCBIfam" id="TIGR00152">
    <property type="entry name" value="dephospho-CoA kinase"/>
    <property type="match status" value="1"/>
</dbReference>
<dbReference type="GO" id="GO:0004140">
    <property type="term" value="F:dephospho-CoA kinase activity"/>
    <property type="evidence" value="ECO:0007669"/>
    <property type="project" value="UniProtKB-UniRule"/>
</dbReference>
<feature type="binding site" evidence="6">
    <location>
        <begin position="14"/>
        <end position="19"/>
    </location>
    <ligand>
        <name>ATP</name>
        <dbReference type="ChEBI" id="CHEBI:30616"/>
    </ligand>
</feature>
<dbReference type="InterPro" id="IPR001977">
    <property type="entry name" value="Depp_CoAkinase"/>
</dbReference>
<dbReference type="PANTHER" id="PTHR10695">
    <property type="entry name" value="DEPHOSPHO-COA KINASE-RELATED"/>
    <property type="match status" value="1"/>
</dbReference>
<accession>A0A076FI22</accession>
<dbReference type="GO" id="GO:0005737">
    <property type="term" value="C:cytoplasm"/>
    <property type="evidence" value="ECO:0007669"/>
    <property type="project" value="UniProtKB-SubCell"/>
</dbReference>
<evidence type="ECO:0000256" key="5">
    <source>
        <dbReference type="ARBA" id="ARBA00022993"/>
    </source>
</evidence>
<name>A0A076FI22_9BACT</name>
<evidence type="ECO:0000256" key="7">
    <source>
        <dbReference type="NCBIfam" id="TIGR00152"/>
    </source>
</evidence>
<keyword evidence="9" id="KW-1185">Reference proteome</keyword>
<comment type="pathway">
    <text evidence="6">Cofactor biosynthesis; coenzyme A biosynthesis; CoA from (R)-pantothenate: step 5/5.</text>
</comment>
<dbReference type="HAMAP" id="MF_00376">
    <property type="entry name" value="Dephospho_CoA_kinase"/>
    <property type="match status" value="1"/>
</dbReference>
<dbReference type="PROSITE" id="PS51219">
    <property type="entry name" value="DPCK"/>
    <property type="match status" value="1"/>
</dbReference>
<dbReference type="AlphaFoldDB" id="A0A076FI22"/>
<dbReference type="CDD" id="cd02022">
    <property type="entry name" value="DPCK"/>
    <property type="match status" value="1"/>
</dbReference>
<comment type="function">
    <text evidence="6">Catalyzes the phosphorylation of the 3'-hydroxyl group of dephosphocoenzyme A to form coenzyme A.</text>
</comment>
<dbReference type="eggNOG" id="COG0237">
    <property type="taxonomic scope" value="Bacteria"/>
</dbReference>
<keyword evidence="6" id="KW-0963">Cytoplasm</keyword>
<dbReference type="Proteomes" id="UP000028486">
    <property type="component" value="Chromosome"/>
</dbReference>
<dbReference type="GO" id="GO:0005524">
    <property type="term" value="F:ATP binding"/>
    <property type="evidence" value="ECO:0007669"/>
    <property type="project" value="UniProtKB-UniRule"/>
</dbReference>
<evidence type="ECO:0000256" key="1">
    <source>
        <dbReference type="ARBA" id="ARBA00009018"/>
    </source>
</evidence>
<evidence type="ECO:0000256" key="3">
    <source>
        <dbReference type="ARBA" id="ARBA00022741"/>
    </source>
</evidence>
<dbReference type="PANTHER" id="PTHR10695:SF46">
    <property type="entry name" value="BIFUNCTIONAL COENZYME A SYNTHASE-RELATED"/>
    <property type="match status" value="1"/>
</dbReference>
<evidence type="ECO:0000256" key="4">
    <source>
        <dbReference type="ARBA" id="ARBA00022840"/>
    </source>
</evidence>
<dbReference type="EC" id="2.7.1.24" evidence="6 7"/>
<dbReference type="Pfam" id="PF01121">
    <property type="entry name" value="CoaE"/>
    <property type="match status" value="1"/>
</dbReference>
<sequence>MNYKNAYVITGNIGCGKSTVSNLLMLHGFSVIDADKIAHEILNQNATNIQNLFGKEFIIGGLVDRKRLGELVFNDTAKLRELESLLHPQIKAEILAKAAKFEELNFPYFIDIPLFYEKNSYDELTKVVLVYAPNDILLERVMKRDELSLNSAKSRLDKQMDIELKRQKADFIIDNSGDLKNLNTQIESLIKTIKENNATLKI</sequence>
<dbReference type="HOGENOM" id="CLU_057180_0_0_7"/>
<keyword evidence="2 6" id="KW-0808">Transferase</keyword>
<protein>
    <recommendedName>
        <fullName evidence="6 7">Dephospho-CoA kinase</fullName>
        <ecNumber evidence="6 7">2.7.1.24</ecNumber>
    </recommendedName>
    <alternativeName>
        <fullName evidence="6">Dephosphocoenzyme A kinase</fullName>
    </alternativeName>
</protein>
<keyword evidence="4 6" id="KW-0067">ATP-binding</keyword>
<evidence type="ECO:0000313" key="8">
    <source>
        <dbReference type="EMBL" id="AII15464.1"/>
    </source>
</evidence>
<dbReference type="UniPathway" id="UPA00241">
    <property type="reaction ID" value="UER00356"/>
</dbReference>